<gene>
    <name evidence="1" type="ORF">GMARGA_LOCUS39678</name>
</gene>
<feature type="non-terminal residue" evidence="1">
    <location>
        <position position="1"/>
    </location>
</feature>
<proteinExistence type="predicted"/>
<name>A0ABN7X7H8_GIGMA</name>
<organism evidence="1 2">
    <name type="scientific">Gigaspora margarita</name>
    <dbReference type="NCBI Taxonomy" id="4874"/>
    <lineage>
        <taxon>Eukaryota</taxon>
        <taxon>Fungi</taxon>
        <taxon>Fungi incertae sedis</taxon>
        <taxon>Mucoromycota</taxon>
        <taxon>Glomeromycotina</taxon>
        <taxon>Glomeromycetes</taxon>
        <taxon>Diversisporales</taxon>
        <taxon>Gigasporaceae</taxon>
        <taxon>Gigaspora</taxon>
    </lineage>
</organism>
<protein>
    <submittedName>
        <fullName evidence="1">18349_t:CDS:1</fullName>
    </submittedName>
</protein>
<sequence>IDTLYEDEFDVENDGNFILNLEVEFDISSGIKQTKTEQNKIEILESHHYKYL</sequence>
<keyword evidence="2" id="KW-1185">Reference proteome</keyword>
<evidence type="ECO:0000313" key="1">
    <source>
        <dbReference type="EMBL" id="CAG8849368.1"/>
    </source>
</evidence>
<reference evidence="1 2" key="1">
    <citation type="submission" date="2021-06" db="EMBL/GenBank/DDBJ databases">
        <authorList>
            <person name="Kallberg Y."/>
            <person name="Tangrot J."/>
            <person name="Rosling A."/>
        </authorList>
    </citation>
    <scope>NUCLEOTIDE SEQUENCE [LARGE SCALE GENOMIC DNA]</scope>
    <source>
        <strain evidence="1 2">120-4 pot B 10/14</strain>
    </source>
</reference>
<evidence type="ECO:0000313" key="2">
    <source>
        <dbReference type="Proteomes" id="UP000789901"/>
    </source>
</evidence>
<comment type="caution">
    <text evidence="1">The sequence shown here is derived from an EMBL/GenBank/DDBJ whole genome shotgun (WGS) entry which is preliminary data.</text>
</comment>
<dbReference type="EMBL" id="CAJVQB010095933">
    <property type="protein sequence ID" value="CAG8849368.1"/>
    <property type="molecule type" value="Genomic_DNA"/>
</dbReference>
<accession>A0ABN7X7H8</accession>
<dbReference type="Proteomes" id="UP000789901">
    <property type="component" value="Unassembled WGS sequence"/>
</dbReference>